<dbReference type="OrthoDB" id="7941246at2"/>
<dbReference type="InterPro" id="IPR050177">
    <property type="entry name" value="Lipid_A_modif_metabolic_enz"/>
</dbReference>
<dbReference type="EMBL" id="VFRA01000001">
    <property type="protein sequence ID" value="TQO19797.1"/>
    <property type="molecule type" value="Genomic_DNA"/>
</dbReference>
<gene>
    <name evidence="2" type="ORF">FB472_1374</name>
</gene>
<dbReference type="PANTHER" id="PTHR43245">
    <property type="entry name" value="BIFUNCTIONAL POLYMYXIN RESISTANCE PROTEIN ARNA"/>
    <property type="match status" value="1"/>
</dbReference>
<evidence type="ECO:0000313" key="2">
    <source>
        <dbReference type="EMBL" id="TQO19797.1"/>
    </source>
</evidence>
<name>A0A8H2K6K3_9MICO</name>
<dbReference type="InterPro" id="IPR036291">
    <property type="entry name" value="NAD(P)-bd_dom_sf"/>
</dbReference>
<comment type="caution">
    <text evidence="2">The sequence shown here is derived from an EMBL/GenBank/DDBJ whole genome shotgun (WGS) entry which is preliminary data.</text>
</comment>
<dbReference type="AlphaFoldDB" id="A0A8H2K6K3"/>
<accession>A0A8H2K6K3</accession>
<feature type="domain" description="NAD-dependent epimerase/dehydratase" evidence="1">
    <location>
        <begin position="3"/>
        <end position="226"/>
    </location>
</feature>
<sequence>MRVVVVGATGHVGGYLIPELVASGHEVVAVSRNATPHYRQHDAWEAVEHVVIDRDAAESAGTFAEDIASLQADVVVDMICFTAESAHQLVEGLRGRVSRLIMCSTIWVKGRLSAVPADEDVVSEPWGDYGINKAAIEEVLRVESSRPDGLQSTVIRAGQICGPGWTAVNPQGHRGLEVWETLAAGEPVTLPNFGVETLHHVHASDVAQVFQLAIERDVAPVFDVFNAVAPEASNLRGLADSISTRFGHQVRFDFVPFEIFRERVSPQHAATSFEHISRSHVMSIERAKRELGYRPRFSSAEAVAESVGWLCTSGKLSAHAADRWLG</sequence>
<evidence type="ECO:0000313" key="3">
    <source>
        <dbReference type="Proteomes" id="UP000316560"/>
    </source>
</evidence>
<organism evidence="2 3">
    <name type="scientific">Rhodoglobus vestalii</name>
    <dbReference type="NCBI Taxonomy" id="193384"/>
    <lineage>
        <taxon>Bacteria</taxon>
        <taxon>Bacillati</taxon>
        <taxon>Actinomycetota</taxon>
        <taxon>Actinomycetes</taxon>
        <taxon>Micrococcales</taxon>
        <taxon>Microbacteriaceae</taxon>
        <taxon>Rhodoglobus</taxon>
    </lineage>
</organism>
<proteinExistence type="predicted"/>
<reference evidence="2 3" key="1">
    <citation type="submission" date="2019-06" db="EMBL/GenBank/DDBJ databases">
        <title>Sequencing the genomes of 1000 actinobacteria strains.</title>
        <authorList>
            <person name="Klenk H.-P."/>
        </authorList>
    </citation>
    <scope>NUCLEOTIDE SEQUENCE [LARGE SCALE GENOMIC DNA]</scope>
    <source>
        <strain evidence="2 3">DSM 21947</strain>
    </source>
</reference>
<dbReference type="Gene3D" id="3.40.50.720">
    <property type="entry name" value="NAD(P)-binding Rossmann-like Domain"/>
    <property type="match status" value="1"/>
</dbReference>
<dbReference type="Proteomes" id="UP000316560">
    <property type="component" value="Unassembled WGS sequence"/>
</dbReference>
<dbReference type="SUPFAM" id="SSF51735">
    <property type="entry name" value="NAD(P)-binding Rossmann-fold domains"/>
    <property type="match status" value="1"/>
</dbReference>
<dbReference type="InterPro" id="IPR001509">
    <property type="entry name" value="Epimerase_deHydtase"/>
</dbReference>
<evidence type="ECO:0000259" key="1">
    <source>
        <dbReference type="Pfam" id="PF01370"/>
    </source>
</evidence>
<dbReference type="Pfam" id="PF01370">
    <property type="entry name" value="Epimerase"/>
    <property type="match status" value="1"/>
</dbReference>
<keyword evidence="3" id="KW-1185">Reference proteome</keyword>
<dbReference type="RefSeq" id="WP_141990240.1">
    <property type="nucleotide sequence ID" value="NZ_VFRA01000001.1"/>
</dbReference>
<protein>
    <submittedName>
        <fullName evidence="2">Nucleoside-diphosphate-sugar epimerase</fullName>
    </submittedName>
</protein>